<keyword evidence="2" id="KW-1185">Reference proteome</keyword>
<proteinExistence type="predicted"/>
<reference evidence="2" key="1">
    <citation type="submission" date="2017-03" db="EMBL/GenBank/DDBJ databases">
        <title>Phytopthora megakarya and P. palmivora, two closely related causual agents of cacao black pod achieved similar genome size and gene model numbers by different mechanisms.</title>
        <authorList>
            <person name="Ali S."/>
            <person name="Shao J."/>
            <person name="Larry D.J."/>
            <person name="Kronmiller B."/>
            <person name="Shen D."/>
            <person name="Strem M.D."/>
            <person name="Melnick R.L."/>
            <person name="Guiltinan M.J."/>
            <person name="Tyler B.M."/>
            <person name="Meinhardt L.W."/>
            <person name="Bailey B.A."/>
        </authorList>
    </citation>
    <scope>NUCLEOTIDE SEQUENCE [LARGE SCALE GENOMIC DNA]</scope>
    <source>
        <strain evidence="2">zdho120</strain>
    </source>
</reference>
<organism evidence="1 2">
    <name type="scientific">Phytophthora megakarya</name>
    <dbReference type="NCBI Taxonomy" id="4795"/>
    <lineage>
        <taxon>Eukaryota</taxon>
        <taxon>Sar</taxon>
        <taxon>Stramenopiles</taxon>
        <taxon>Oomycota</taxon>
        <taxon>Peronosporomycetes</taxon>
        <taxon>Peronosporales</taxon>
        <taxon>Peronosporaceae</taxon>
        <taxon>Phytophthora</taxon>
    </lineage>
</organism>
<dbReference type="AlphaFoldDB" id="A0A225V4B5"/>
<comment type="caution">
    <text evidence="1">The sequence shown here is derived from an EMBL/GenBank/DDBJ whole genome shotgun (WGS) entry which is preliminary data.</text>
</comment>
<sequence>MKNEPEIHYEVSGPSTAMNIPRREWMTFTVSKKHPSPKTHDVWIRRTESVVPTVTSYRRKWPYRVRLTNITDHTAYCPAHFPILAWIPLGPLLRDIGYVRLDLVKYTEWQVLAYAQARDKDLYKKEERLYEQWLATQPSAVTRTEFTYPTSILQHQENETASSNLREGDVQKSTMEESADIWVCKYRGDDENVCRRLVLQ</sequence>
<dbReference type="OrthoDB" id="128850at2759"/>
<dbReference type="EMBL" id="NBNE01008146">
    <property type="protein sequence ID" value="OWY99818.1"/>
    <property type="molecule type" value="Genomic_DNA"/>
</dbReference>
<accession>A0A225V4B5</accession>
<dbReference type="Proteomes" id="UP000198211">
    <property type="component" value="Unassembled WGS sequence"/>
</dbReference>
<name>A0A225V4B5_9STRA</name>
<gene>
    <name evidence="1" type="ORF">PHMEG_00029121</name>
</gene>
<evidence type="ECO:0000313" key="1">
    <source>
        <dbReference type="EMBL" id="OWY99818.1"/>
    </source>
</evidence>
<evidence type="ECO:0000313" key="2">
    <source>
        <dbReference type="Proteomes" id="UP000198211"/>
    </source>
</evidence>
<protein>
    <submittedName>
        <fullName evidence="1">Uncharacterized protein</fullName>
    </submittedName>
</protein>